<dbReference type="CDD" id="cd05403">
    <property type="entry name" value="NT_KNTase_like"/>
    <property type="match status" value="1"/>
</dbReference>
<dbReference type="EMBL" id="NHRY01000269">
    <property type="protein sequence ID" value="PPQ26531.1"/>
    <property type="molecule type" value="Genomic_DNA"/>
</dbReference>
<dbReference type="InterPro" id="IPR002934">
    <property type="entry name" value="Polymerase_NTP_transf_dom"/>
</dbReference>
<reference evidence="2 3" key="1">
    <citation type="journal article" date="2018" name="Arch. Microbiol.">
        <title>New insights into the metabolic potential of the phototrophic purple bacterium Rhodopila globiformis DSM 161(T) from its draft genome sequence and evidence for a vanadium-dependent nitrogenase.</title>
        <authorList>
            <person name="Imhoff J.F."/>
            <person name="Rahn T."/>
            <person name="Kunzel S."/>
            <person name="Neulinger S.C."/>
        </authorList>
    </citation>
    <scope>NUCLEOTIDE SEQUENCE [LARGE SCALE GENOMIC DNA]</scope>
    <source>
        <strain evidence="2 3">DSM 161</strain>
    </source>
</reference>
<evidence type="ECO:0000313" key="3">
    <source>
        <dbReference type="Proteomes" id="UP000239724"/>
    </source>
</evidence>
<comment type="caution">
    <text evidence="2">The sequence shown here is derived from an EMBL/GenBank/DDBJ whole genome shotgun (WGS) entry which is preliminary data.</text>
</comment>
<evidence type="ECO:0000259" key="1">
    <source>
        <dbReference type="Pfam" id="PF01909"/>
    </source>
</evidence>
<feature type="domain" description="Polymerase nucleotidyl transferase" evidence="1">
    <location>
        <begin position="44"/>
        <end position="97"/>
    </location>
</feature>
<dbReference type="GO" id="GO:0016779">
    <property type="term" value="F:nucleotidyltransferase activity"/>
    <property type="evidence" value="ECO:0007669"/>
    <property type="project" value="InterPro"/>
</dbReference>
<proteinExistence type="predicted"/>
<name>A0A2S6MVZ4_RHOGL</name>
<gene>
    <name evidence="2" type="ORF">CCS01_29695</name>
</gene>
<accession>A0A2S6MVZ4</accession>
<dbReference type="Gene3D" id="3.30.460.10">
    <property type="entry name" value="Beta Polymerase, domain 2"/>
    <property type="match status" value="1"/>
</dbReference>
<organism evidence="2 3">
    <name type="scientific">Rhodopila globiformis</name>
    <name type="common">Rhodopseudomonas globiformis</name>
    <dbReference type="NCBI Taxonomy" id="1071"/>
    <lineage>
        <taxon>Bacteria</taxon>
        <taxon>Pseudomonadati</taxon>
        <taxon>Pseudomonadota</taxon>
        <taxon>Alphaproteobacteria</taxon>
        <taxon>Acetobacterales</taxon>
        <taxon>Acetobacteraceae</taxon>
        <taxon>Rhodopila</taxon>
    </lineage>
</organism>
<dbReference type="Proteomes" id="UP000239724">
    <property type="component" value="Unassembled WGS sequence"/>
</dbReference>
<keyword evidence="3" id="KW-1185">Reference proteome</keyword>
<evidence type="ECO:0000313" key="2">
    <source>
        <dbReference type="EMBL" id="PPQ26531.1"/>
    </source>
</evidence>
<protein>
    <recommendedName>
        <fullName evidence="1">Polymerase nucleotidyl transferase domain-containing protein</fullName>
    </recommendedName>
</protein>
<dbReference type="Pfam" id="PF01909">
    <property type="entry name" value="NTP_transf_2"/>
    <property type="match status" value="1"/>
</dbReference>
<dbReference type="InterPro" id="IPR043519">
    <property type="entry name" value="NT_sf"/>
</dbReference>
<dbReference type="SUPFAM" id="SSF81301">
    <property type="entry name" value="Nucleotidyltransferase"/>
    <property type="match status" value="1"/>
</dbReference>
<dbReference type="AlphaFoldDB" id="A0A2S6MVZ4"/>
<sequence length="116" mass="12964">MQDNPLMQQIVTLAEHKAIEAARRQAAVAALVPVLAAYAQAHGGRFLLYGSAARGTMKHDSDVDLLLDFPEATLGEAWNFAETACWDRGLEPDLMPYRWCRRTFLDHIAPDLREIA</sequence>